<keyword evidence="4" id="KW-1185">Reference proteome</keyword>
<dbReference type="GO" id="GO:0005634">
    <property type="term" value="C:nucleus"/>
    <property type="evidence" value="ECO:0007669"/>
    <property type="project" value="TreeGrafter"/>
</dbReference>
<protein>
    <recommendedName>
        <fullName evidence="5">Thyroid transcription factor 1-associated protein 26</fullName>
    </recommendedName>
</protein>
<dbReference type="PANTHER" id="PTHR15657">
    <property type="entry name" value="THYROID TRANSCRIPTION FACTOR 1-ASSOCIATED PROTEIN 26"/>
    <property type="match status" value="1"/>
</dbReference>
<proteinExistence type="predicted"/>
<sequence length="157" mass="19123">MEGSNECASDNRTDSGKKRTFDKKKWREQKYSKHQKIEQWQERRKKAALHKYRKVLRKEMKIADPSFSFNSGSWEDDRNKRKSRYQEALDEYERKKEEKEAQRKEALRLKAERQAAWERAQAERAERYKILNKKTRKGQPVMKGRIELMLQKIQNMQ</sequence>
<name>A0AAN9VSC4_9ORTH</name>
<dbReference type="Pfam" id="PF08524">
    <property type="entry name" value="rRNA_processing"/>
    <property type="match status" value="1"/>
</dbReference>
<evidence type="ECO:0000313" key="3">
    <source>
        <dbReference type="EMBL" id="KAK7869318.1"/>
    </source>
</evidence>
<feature type="region of interest" description="Disordered" evidence="2">
    <location>
        <begin position="1"/>
        <end position="43"/>
    </location>
</feature>
<feature type="coiled-coil region" evidence="1">
    <location>
        <begin position="75"/>
        <end position="114"/>
    </location>
</feature>
<dbReference type="EMBL" id="JAZDUA010000076">
    <property type="protein sequence ID" value="KAK7869318.1"/>
    <property type="molecule type" value="Genomic_DNA"/>
</dbReference>
<keyword evidence="1" id="KW-0175">Coiled coil</keyword>
<organism evidence="3 4">
    <name type="scientific">Gryllus longicercus</name>
    <dbReference type="NCBI Taxonomy" id="2509291"/>
    <lineage>
        <taxon>Eukaryota</taxon>
        <taxon>Metazoa</taxon>
        <taxon>Ecdysozoa</taxon>
        <taxon>Arthropoda</taxon>
        <taxon>Hexapoda</taxon>
        <taxon>Insecta</taxon>
        <taxon>Pterygota</taxon>
        <taxon>Neoptera</taxon>
        <taxon>Polyneoptera</taxon>
        <taxon>Orthoptera</taxon>
        <taxon>Ensifera</taxon>
        <taxon>Gryllidea</taxon>
        <taxon>Grylloidea</taxon>
        <taxon>Gryllidae</taxon>
        <taxon>Gryllinae</taxon>
        <taxon>Gryllus</taxon>
    </lineage>
</organism>
<accession>A0AAN9VSC4</accession>
<evidence type="ECO:0000256" key="1">
    <source>
        <dbReference type="SAM" id="Coils"/>
    </source>
</evidence>
<reference evidence="3 4" key="1">
    <citation type="submission" date="2024-03" db="EMBL/GenBank/DDBJ databases">
        <title>The genome assembly and annotation of the cricket Gryllus longicercus Weissman &amp; Gray.</title>
        <authorList>
            <person name="Szrajer S."/>
            <person name="Gray D."/>
            <person name="Ylla G."/>
        </authorList>
    </citation>
    <scope>NUCLEOTIDE SEQUENCE [LARGE SCALE GENOMIC DNA]</scope>
    <source>
        <strain evidence="3">DAG 2021-001</strain>
        <tissue evidence="3">Whole body minus gut</tissue>
    </source>
</reference>
<gene>
    <name evidence="3" type="ORF">R5R35_012881</name>
</gene>
<dbReference type="InterPro" id="IPR013730">
    <property type="entry name" value="Fyv7/TAP26"/>
</dbReference>
<evidence type="ECO:0000256" key="2">
    <source>
        <dbReference type="SAM" id="MobiDB-lite"/>
    </source>
</evidence>
<evidence type="ECO:0008006" key="5">
    <source>
        <dbReference type="Google" id="ProtNLM"/>
    </source>
</evidence>
<comment type="caution">
    <text evidence="3">The sequence shown here is derived from an EMBL/GenBank/DDBJ whole genome shotgun (WGS) entry which is preliminary data.</text>
</comment>
<feature type="compositionally biased region" description="Basic and acidic residues" evidence="2">
    <location>
        <begin position="9"/>
        <end position="42"/>
    </location>
</feature>
<evidence type="ECO:0000313" key="4">
    <source>
        <dbReference type="Proteomes" id="UP001378592"/>
    </source>
</evidence>
<dbReference type="Proteomes" id="UP001378592">
    <property type="component" value="Unassembled WGS sequence"/>
</dbReference>
<dbReference type="AlphaFoldDB" id="A0AAN9VSC4"/>
<dbReference type="PANTHER" id="PTHR15657:SF1">
    <property type="entry name" value="THYROID TRANSCRIPTION FACTOR 1-ASSOCIATED PROTEIN 26"/>
    <property type="match status" value="1"/>
</dbReference>